<comment type="caution">
    <text evidence="2">The sequence shown here is derived from an EMBL/GenBank/DDBJ whole genome shotgun (WGS) entry which is preliminary data.</text>
</comment>
<dbReference type="Pfam" id="PF04248">
    <property type="entry name" value="NTP_transf_9"/>
    <property type="match status" value="1"/>
</dbReference>
<protein>
    <recommendedName>
        <fullName evidence="1">DUF427 domain-containing protein</fullName>
    </recommendedName>
</protein>
<accession>A0A507DVF8</accession>
<evidence type="ECO:0000313" key="2">
    <source>
        <dbReference type="EMBL" id="TPX55749.1"/>
    </source>
</evidence>
<feature type="domain" description="DUF427" evidence="1">
    <location>
        <begin position="5"/>
        <end position="49"/>
    </location>
</feature>
<gene>
    <name evidence="2" type="ORF">PhCBS80983_g05070</name>
</gene>
<dbReference type="InterPro" id="IPR038694">
    <property type="entry name" value="DUF427_sf"/>
</dbReference>
<reference evidence="2 3" key="1">
    <citation type="journal article" date="2019" name="Sci. Rep.">
        <title>Comparative genomics of chytrid fungi reveal insights into the obligate biotrophic and pathogenic lifestyle of Synchytrium endobioticum.</title>
        <authorList>
            <person name="van de Vossenberg B.T.L.H."/>
            <person name="Warris S."/>
            <person name="Nguyen H.D.T."/>
            <person name="van Gent-Pelzer M.P.E."/>
            <person name="Joly D.L."/>
            <person name="van de Geest H.C."/>
            <person name="Bonants P.J.M."/>
            <person name="Smith D.S."/>
            <person name="Levesque C.A."/>
            <person name="van der Lee T.A.J."/>
        </authorList>
    </citation>
    <scope>NUCLEOTIDE SEQUENCE [LARGE SCALE GENOMIC DNA]</scope>
    <source>
        <strain evidence="2 3">CBS 809.83</strain>
    </source>
</reference>
<evidence type="ECO:0000313" key="3">
    <source>
        <dbReference type="Proteomes" id="UP000318582"/>
    </source>
</evidence>
<dbReference type="Proteomes" id="UP000318582">
    <property type="component" value="Unassembled WGS sequence"/>
</dbReference>
<keyword evidence="3" id="KW-1185">Reference proteome</keyword>
<dbReference type="STRING" id="109895.A0A507DVF8"/>
<sequence length="54" mass="5987">MPKAEWNGTEASYYTLTVGGKTNPDAAWVYEEPKPAAAHIRGYVAFWKGVKVTK</sequence>
<dbReference type="EMBL" id="QEAQ01000097">
    <property type="protein sequence ID" value="TPX55749.1"/>
    <property type="molecule type" value="Genomic_DNA"/>
</dbReference>
<evidence type="ECO:0000259" key="1">
    <source>
        <dbReference type="Pfam" id="PF04248"/>
    </source>
</evidence>
<dbReference type="InterPro" id="IPR007361">
    <property type="entry name" value="DUF427"/>
</dbReference>
<dbReference type="PANTHER" id="PTHR34310:SF5">
    <property type="entry name" value="DUF427 DOMAIN PROTEIN (AFU_ORTHOLOGUE AFUA_3G02220)"/>
    <property type="match status" value="1"/>
</dbReference>
<name>A0A507DVF8_9FUNG</name>
<organism evidence="2 3">
    <name type="scientific">Powellomyces hirtus</name>
    <dbReference type="NCBI Taxonomy" id="109895"/>
    <lineage>
        <taxon>Eukaryota</taxon>
        <taxon>Fungi</taxon>
        <taxon>Fungi incertae sedis</taxon>
        <taxon>Chytridiomycota</taxon>
        <taxon>Chytridiomycota incertae sedis</taxon>
        <taxon>Chytridiomycetes</taxon>
        <taxon>Spizellomycetales</taxon>
        <taxon>Powellomycetaceae</taxon>
        <taxon>Powellomyces</taxon>
    </lineage>
</organism>
<dbReference type="AlphaFoldDB" id="A0A507DVF8"/>
<dbReference type="PANTHER" id="PTHR34310">
    <property type="entry name" value="DUF427 DOMAIN PROTEIN (AFU_ORTHOLOGUE AFUA_3G02220)"/>
    <property type="match status" value="1"/>
</dbReference>
<proteinExistence type="predicted"/>
<dbReference type="Gene3D" id="2.170.150.40">
    <property type="entry name" value="Domain of unknown function (DUF427)"/>
    <property type="match status" value="1"/>
</dbReference>